<dbReference type="InterPro" id="IPR010488">
    <property type="entry name" value="Zeta_toxin_domain"/>
</dbReference>
<evidence type="ECO:0000313" key="8">
    <source>
        <dbReference type="EMBL" id="BBY29947.1"/>
    </source>
</evidence>
<evidence type="ECO:0000256" key="2">
    <source>
        <dbReference type="ARBA" id="ARBA00011963"/>
    </source>
</evidence>
<dbReference type="Gene3D" id="3.40.50.300">
    <property type="entry name" value="P-loop containing nucleotide triphosphate hydrolases"/>
    <property type="match status" value="1"/>
</dbReference>
<dbReference type="EMBL" id="AP022588">
    <property type="protein sequence ID" value="BBY29947.1"/>
    <property type="molecule type" value="Genomic_DNA"/>
</dbReference>
<dbReference type="GO" id="GO:0016301">
    <property type="term" value="F:kinase activity"/>
    <property type="evidence" value="ECO:0007669"/>
    <property type="project" value="InterPro"/>
</dbReference>
<comment type="similarity">
    <text evidence="1">Belongs to the zeta toxin family.</text>
</comment>
<keyword evidence="4" id="KW-0067">ATP-binding</keyword>
<dbReference type="KEGG" id="msei:MSEDJ_40430"/>
<accession>A0A7I7QVC9</accession>
<dbReference type="InterPro" id="IPR027417">
    <property type="entry name" value="P-loop_NTPase"/>
</dbReference>
<evidence type="ECO:0000256" key="4">
    <source>
        <dbReference type="ARBA" id="ARBA00022840"/>
    </source>
</evidence>
<comment type="catalytic activity">
    <reaction evidence="6">
        <text>UDP-N-acetyl-alpha-D-glucosamine + ATP = UDP-N-acetyl-alpha-D-glucosamine 3'-phosphate + ADP + H(+)</text>
        <dbReference type="Rhea" id="RHEA:32671"/>
        <dbReference type="ChEBI" id="CHEBI:15378"/>
        <dbReference type="ChEBI" id="CHEBI:30616"/>
        <dbReference type="ChEBI" id="CHEBI:57705"/>
        <dbReference type="ChEBI" id="CHEBI:64353"/>
        <dbReference type="ChEBI" id="CHEBI:456216"/>
        <dbReference type="EC" id="2.7.1.176"/>
    </reaction>
</comment>
<gene>
    <name evidence="8" type="ORF">MSEDJ_40430</name>
</gene>
<dbReference type="Pfam" id="PF06414">
    <property type="entry name" value="Zeta_toxin"/>
    <property type="match status" value="1"/>
</dbReference>
<evidence type="ECO:0000256" key="5">
    <source>
        <dbReference type="ARBA" id="ARBA00032897"/>
    </source>
</evidence>
<evidence type="ECO:0000256" key="3">
    <source>
        <dbReference type="ARBA" id="ARBA00022741"/>
    </source>
</evidence>
<dbReference type="EC" id="2.7.1.176" evidence="2"/>
<evidence type="ECO:0000256" key="1">
    <source>
        <dbReference type="ARBA" id="ARBA00009104"/>
    </source>
</evidence>
<keyword evidence="9" id="KW-1185">Reference proteome</keyword>
<proteinExistence type="inferred from homology"/>
<protein>
    <recommendedName>
        <fullName evidence="5">UDP-N-acetylglucosamine kinase</fullName>
        <ecNumber evidence="2">2.7.1.176</ecNumber>
    </recommendedName>
    <alternativeName>
        <fullName evidence="5">UDP-N-acetylglucosamine kinase</fullName>
    </alternativeName>
</protein>
<feature type="domain" description="Zeta toxin" evidence="7">
    <location>
        <begin position="61"/>
        <end position="211"/>
    </location>
</feature>
<dbReference type="SUPFAM" id="SSF52540">
    <property type="entry name" value="P-loop containing nucleoside triphosphate hydrolases"/>
    <property type="match status" value="1"/>
</dbReference>
<evidence type="ECO:0000256" key="6">
    <source>
        <dbReference type="ARBA" id="ARBA00048178"/>
    </source>
</evidence>
<sequence length="316" mass="34705">MSAPQSNRRLRNSVHSQLTALHQGGQFAVPRSVVRYLSDQLIDEIALEYRSRSHDAPSHGRAAIITAGVPGAGKSVAIDNLAANHRRIDPDDIKDLILLRLDQAGLLDIRHNYVLADGKPVHPSELAIWVHDASTEAANRVRAVSLRRGENFVMEGTLSWLPLADSYVTDLASDDYEQLTIIDVEVPLKLAVEQSTHRWWAAREAGRTVDHVELGGRFITQAALESFYSRQHRVSKCAANARKLRTIAHNAGISTDLLVVSRTSNGREYRAWIRPDGDIDPSQGAPLGAVCIKTGAILTNPTAIKTGVGRHRAHRS</sequence>
<evidence type="ECO:0000313" key="9">
    <source>
        <dbReference type="Proteomes" id="UP000467193"/>
    </source>
</evidence>
<dbReference type="GO" id="GO:0005524">
    <property type="term" value="F:ATP binding"/>
    <property type="evidence" value="ECO:0007669"/>
    <property type="project" value="UniProtKB-KW"/>
</dbReference>
<reference evidence="8 9" key="1">
    <citation type="journal article" date="2019" name="Emerg. Microbes Infect.">
        <title>Comprehensive subspecies identification of 175 nontuberculous mycobacteria species based on 7547 genomic profiles.</title>
        <authorList>
            <person name="Matsumoto Y."/>
            <person name="Kinjo T."/>
            <person name="Motooka D."/>
            <person name="Nabeya D."/>
            <person name="Jung N."/>
            <person name="Uechi K."/>
            <person name="Horii T."/>
            <person name="Iida T."/>
            <person name="Fujita J."/>
            <person name="Nakamura S."/>
        </authorList>
    </citation>
    <scope>NUCLEOTIDE SEQUENCE [LARGE SCALE GENOMIC DNA]</scope>
    <source>
        <strain evidence="8 9">JCM 17899</strain>
    </source>
</reference>
<dbReference type="Proteomes" id="UP000467193">
    <property type="component" value="Chromosome"/>
</dbReference>
<organism evidence="8 9">
    <name type="scientific">Mycolicibacterium sediminis</name>
    <dbReference type="NCBI Taxonomy" id="1286180"/>
    <lineage>
        <taxon>Bacteria</taxon>
        <taxon>Bacillati</taxon>
        <taxon>Actinomycetota</taxon>
        <taxon>Actinomycetes</taxon>
        <taxon>Mycobacteriales</taxon>
        <taxon>Mycobacteriaceae</taxon>
        <taxon>Mycolicibacterium</taxon>
    </lineage>
</organism>
<dbReference type="AlphaFoldDB" id="A0A7I7QVC9"/>
<evidence type="ECO:0000259" key="7">
    <source>
        <dbReference type="Pfam" id="PF06414"/>
    </source>
</evidence>
<name>A0A7I7QVC9_9MYCO</name>
<keyword evidence="3" id="KW-0547">Nucleotide-binding</keyword>